<dbReference type="AlphaFoldDB" id="A0A1I7JXH4"/>
<dbReference type="EMBL" id="FPBO01000013">
    <property type="protein sequence ID" value="SFU89858.1"/>
    <property type="molecule type" value="Genomic_DNA"/>
</dbReference>
<proteinExistence type="predicted"/>
<dbReference type="PANTHER" id="PTHR35370:SF1">
    <property type="entry name" value="TYPE VI SECRETION SYSTEM COMPONENT TSSF1"/>
    <property type="match status" value="1"/>
</dbReference>
<evidence type="ECO:0000313" key="1">
    <source>
        <dbReference type="EMBL" id="SFU89858.1"/>
    </source>
</evidence>
<dbReference type="RefSeq" id="WP_093556508.1">
    <property type="nucleotide sequence ID" value="NZ_FPBO01000013.1"/>
</dbReference>
<protein>
    <submittedName>
        <fullName evidence="1">Type VI secretion system protein ImpG</fullName>
    </submittedName>
</protein>
<reference evidence="2" key="1">
    <citation type="submission" date="2016-10" db="EMBL/GenBank/DDBJ databases">
        <authorList>
            <person name="Varghese N."/>
            <person name="Submissions S."/>
        </authorList>
    </citation>
    <scope>NUCLEOTIDE SEQUENCE [LARGE SCALE GENOMIC DNA]</scope>
    <source>
        <strain evidence="2">CGMCC 1.11014</strain>
    </source>
</reference>
<dbReference type="Pfam" id="PF05947">
    <property type="entry name" value="T6SS_TssF"/>
    <property type="match status" value="1"/>
</dbReference>
<organism evidence="1 2">
    <name type="scientific">Pseudoduganella namucuonensis</name>
    <dbReference type="NCBI Taxonomy" id="1035707"/>
    <lineage>
        <taxon>Bacteria</taxon>
        <taxon>Pseudomonadati</taxon>
        <taxon>Pseudomonadota</taxon>
        <taxon>Betaproteobacteria</taxon>
        <taxon>Burkholderiales</taxon>
        <taxon>Oxalobacteraceae</taxon>
        <taxon>Telluria group</taxon>
        <taxon>Pseudoduganella</taxon>
    </lineage>
</organism>
<sequence length="608" mass="65773">MEDLLPYYERELVTLRRHSREFAERFPKVAARLRMGSDGCADPHVEHLIEAVALLAARVSKRLDDDYPKFTEALLEMLFPHYLRPFPSCAIVQAAEDGERGAAAFTIPRGTELESPPVQGVRCGFRVAYGLAKTPVRLAAARFDAIAAVPAGLGLPAHAGAGLSITLESTPGGPELAHLADRALRVHIDGEASFGAALRDALFISAAGAYIAFDEGGHVPLASVPIAPVGFAEEDALIPFCARSHPAYRLLIEYFAFPEKFNFFDIDLAAMRGGLPAGCRRCTLHLALAGLGPDTQAARMLRSLSADHLRLHCAPVVNLFRRPGEPIALTERTSDHAVRAHATQADAYEVYTVDSVAMLPQGGGADAIDFKPFYSLRHGEEGEGRYWTLRHDDALAAASPGHEKRLSLVNAGAAGLELEGATLSLELTCTNRDLPVQLKYGETCGDLAAPGVAGGAILRFVRRPTQPCRPPMSPGLHWRLISHLTLNQHALTQQGLPAFREMLTLYDLTQGAASQRQVAGVTGLEVRDAVHWMRHQRGASLVHGVEVRLTVDEAAFAGSGLHLFAQVMDRFLGLYAQVNSFSQLVVLSMKSNKELIRCQPRSGHASLV</sequence>
<gene>
    <name evidence="1" type="ORF">SAMN05216552_1013135</name>
</gene>
<dbReference type="OrthoDB" id="9763676at2"/>
<dbReference type="InterPro" id="IPR010272">
    <property type="entry name" value="T6SS_TssF"/>
</dbReference>
<dbReference type="Proteomes" id="UP000199391">
    <property type="component" value="Unassembled WGS sequence"/>
</dbReference>
<accession>A0A1I7JXH4</accession>
<dbReference type="PANTHER" id="PTHR35370">
    <property type="entry name" value="CYTOPLASMIC PROTEIN-RELATED-RELATED"/>
    <property type="match status" value="1"/>
</dbReference>
<keyword evidence="2" id="KW-1185">Reference proteome</keyword>
<dbReference type="PIRSF" id="PIRSF028304">
    <property type="entry name" value="UCP028304"/>
    <property type="match status" value="1"/>
</dbReference>
<dbReference type="NCBIfam" id="TIGR03359">
    <property type="entry name" value="VI_chp_6"/>
    <property type="match status" value="1"/>
</dbReference>
<evidence type="ECO:0000313" key="2">
    <source>
        <dbReference type="Proteomes" id="UP000199391"/>
    </source>
</evidence>
<name>A0A1I7JXH4_9BURK</name>
<dbReference type="STRING" id="1035707.SAMN05216552_1013135"/>